<reference evidence="1" key="2">
    <citation type="journal article" date="2022" name="New Phytol.">
        <title>Evolutionary transition to the ectomycorrhizal habit in the genomes of a hyperdiverse lineage of mushroom-forming fungi.</title>
        <authorList>
            <person name="Looney B."/>
            <person name="Miyauchi S."/>
            <person name="Morin E."/>
            <person name="Drula E."/>
            <person name="Courty P.E."/>
            <person name="Kohler A."/>
            <person name="Kuo A."/>
            <person name="LaButti K."/>
            <person name="Pangilinan J."/>
            <person name="Lipzen A."/>
            <person name="Riley R."/>
            <person name="Andreopoulos W."/>
            <person name="He G."/>
            <person name="Johnson J."/>
            <person name="Nolan M."/>
            <person name="Tritt A."/>
            <person name="Barry K.W."/>
            <person name="Grigoriev I.V."/>
            <person name="Nagy L.G."/>
            <person name="Hibbett D."/>
            <person name="Henrissat B."/>
            <person name="Matheny P.B."/>
            <person name="Labbe J."/>
            <person name="Martin F.M."/>
        </authorList>
    </citation>
    <scope>NUCLEOTIDE SEQUENCE</scope>
    <source>
        <strain evidence="1">HHB10654</strain>
    </source>
</reference>
<dbReference type="Proteomes" id="UP000814140">
    <property type="component" value="Unassembled WGS sequence"/>
</dbReference>
<evidence type="ECO:0000313" key="1">
    <source>
        <dbReference type="EMBL" id="KAI0059206.1"/>
    </source>
</evidence>
<keyword evidence="2" id="KW-1185">Reference proteome</keyword>
<comment type="caution">
    <text evidence="1">The sequence shown here is derived from an EMBL/GenBank/DDBJ whole genome shotgun (WGS) entry which is preliminary data.</text>
</comment>
<organism evidence="1 2">
    <name type="scientific">Artomyces pyxidatus</name>
    <dbReference type="NCBI Taxonomy" id="48021"/>
    <lineage>
        <taxon>Eukaryota</taxon>
        <taxon>Fungi</taxon>
        <taxon>Dikarya</taxon>
        <taxon>Basidiomycota</taxon>
        <taxon>Agaricomycotina</taxon>
        <taxon>Agaricomycetes</taxon>
        <taxon>Russulales</taxon>
        <taxon>Auriscalpiaceae</taxon>
        <taxon>Artomyces</taxon>
    </lineage>
</organism>
<dbReference type="EMBL" id="MU277228">
    <property type="protein sequence ID" value="KAI0059206.1"/>
    <property type="molecule type" value="Genomic_DNA"/>
</dbReference>
<evidence type="ECO:0000313" key="2">
    <source>
        <dbReference type="Proteomes" id="UP000814140"/>
    </source>
</evidence>
<protein>
    <submittedName>
        <fullName evidence="1">Uncharacterized protein</fullName>
    </submittedName>
</protein>
<accession>A0ACB8STT0</accession>
<gene>
    <name evidence="1" type="ORF">BV25DRAFT_1829242</name>
</gene>
<sequence>MKAVNSFLIVVPALAAVVRAQQLITTTNALGFSIVEQITTDALGDLITQTILTLPPGASSAPSSASSLSTTSPLPASTSSPLTSSAATSTSAPSQATTPITTTPDQVGPVNTPAPLPVQGETPFTYTTTDANGNYIPVLATFSPTFPAPIQPIPVTTGTILGYSQWLGQIGNATADLNSPVPSVISNAGMRIQTGILGIISSVAVAVVGGTILVLG</sequence>
<reference evidence="1" key="1">
    <citation type="submission" date="2021-03" db="EMBL/GenBank/DDBJ databases">
        <authorList>
            <consortium name="DOE Joint Genome Institute"/>
            <person name="Ahrendt S."/>
            <person name="Looney B.P."/>
            <person name="Miyauchi S."/>
            <person name="Morin E."/>
            <person name="Drula E."/>
            <person name="Courty P.E."/>
            <person name="Chicoki N."/>
            <person name="Fauchery L."/>
            <person name="Kohler A."/>
            <person name="Kuo A."/>
            <person name="Labutti K."/>
            <person name="Pangilinan J."/>
            <person name="Lipzen A."/>
            <person name="Riley R."/>
            <person name="Andreopoulos W."/>
            <person name="He G."/>
            <person name="Johnson J."/>
            <person name="Barry K.W."/>
            <person name="Grigoriev I.V."/>
            <person name="Nagy L."/>
            <person name="Hibbett D."/>
            <person name="Henrissat B."/>
            <person name="Matheny P.B."/>
            <person name="Labbe J."/>
            <person name="Martin F."/>
        </authorList>
    </citation>
    <scope>NUCLEOTIDE SEQUENCE</scope>
    <source>
        <strain evidence="1">HHB10654</strain>
    </source>
</reference>
<name>A0ACB8STT0_9AGAM</name>
<proteinExistence type="predicted"/>